<evidence type="ECO:0000313" key="2">
    <source>
        <dbReference type="EMBL" id="KUL22349.1"/>
    </source>
</evidence>
<reference evidence="2 3" key="1">
    <citation type="submission" date="2015-10" db="EMBL/GenBank/DDBJ databases">
        <authorList>
            <person name="Gilbert D.G."/>
        </authorList>
    </citation>
    <scope>NUCLEOTIDE SEQUENCE [LARGE SCALE GENOMIC DNA]</scope>
    <source>
        <strain evidence="2 3">NRRL B-16712</strain>
    </source>
</reference>
<evidence type="ECO:0000313" key="3">
    <source>
        <dbReference type="Proteomes" id="UP000053244"/>
    </source>
</evidence>
<evidence type="ECO:0000256" key="1">
    <source>
        <dbReference type="SAM" id="MobiDB-lite"/>
    </source>
</evidence>
<accession>A0A101J8V7</accession>
<dbReference type="Proteomes" id="UP000053244">
    <property type="component" value="Unassembled WGS sequence"/>
</dbReference>
<sequence>MEKAVRAALGAKPPADSDKATAELALVLARQVDECGVDYKTSGALLAALEALQMSPRARAAAPSRGGEKRDDKPAAAAGLDELRNRRLRKSSSGDRDTATP</sequence>
<comment type="caution">
    <text evidence="2">The sequence shown here is derived from an EMBL/GenBank/DDBJ whole genome shotgun (WGS) entry which is preliminary data.</text>
</comment>
<dbReference type="EMBL" id="LLZH01000342">
    <property type="protein sequence ID" value="KUL22349.1"/>
    <property type="molecule type" value="Genomic_DNA"/>
</dbReference>
<organism evidence="2 3">
    <name type="scientific">Actinoplanes awajinensis subsp. mycoplanecinus</name>
    <dbReference type="NCBI Taxonomy" id="135947"/>
    <lineage>
        <taxon>Bacteria</taxon>
        <taxon>Bacillati</taxon>
        <taxon>Actinomycetota</taxon>
        <taxon>Actinomycetes</taxon>
        <taxon>Micromonosporales</taxon>
        <taxon>Micromonosporaceae</taxon>
        <taxon>Actinoplanes</taxon>
    </lineage>
</organism>
<protein>
    <submittedName>
        <fullName evidence="2">Uncharacterized protein</fullName>
    </submittedName>
</protein>
<proteinExistence type="predicted"/>
<dbReference type="AlphaFoldDB" id="A0A101J8V7"/>
<feature type="region of interest" description="Disordered" evidence="1">
    <location>
        <begin position="55"/>
        <end position="101"/>
    </location>
</feature>
<keyword evidence="3" id="KW-1185">Reference proteome</keyword>
<name>A0A101J8V7_9ACTN</name>
<gene>
    <name evidence="2" type="ORF">ADL15_48310</name>
</gene>
<feature type="compositionally biased region" description="Basic and acidic residues" evidence="1">
    <location>
        <begin position="92"/>
        <end position="101"/>
    </location>
</feature>
<feature type="compositionally biased region" description="Low complexity" evidence="1">
    <location>
        <begin position="55"/>
        <end position="65"/>
    </location>
</feature>